<dbReference type="SUPFAM" id="SSF53098">
    <property type="entry name" value="Ribonuclease H-like"/>
    <property type="match status" value="1"/>
</dbReference>
<comment type="similarity">
    <text evidence="1">Belongs to the transposase 11 family.</text>
</comment>
<organism evidence="6 7">
    <name type="scientific">Bacillus infantis</name>
    <dbReference type="NCBI Taxonomy" id="324767"/>
    <lineage>
        <taxon>Bacteria</taxon>
        <taxon>Bacillati</taxon>
        <taxon>Bacillota</taxon>
        <taxon>Bacilli</taxon>
        <taxon>Bacillales</taxon>
        <taxon>Bacillaceae</taxon>
        <taxon>Bacillus</taxon>
    </lineage>
</organism>
<dbReference type="Proteomes" id="UP000322139">
    <property type="component" value="Unassembled WGS sequence"/>
</dbReference>
<accession>A0A5D4R2Y4</accession>
<evidence type="ECO:0000313" key="6">
    <source>
        <dbReference type="EMBL" id="TYS45717.1"/>
    </source>
</evidence>
<evidence type="ECO:0000313" key="7">
    <source>
        <dbReference type="Proteomes" id="UP000322139"/>
    </source>
</evidence>
<keyword evidence="3" id="KW-0238">DNA-binding</keyword>
<sequence>MFSSDFLEELAKAHKFKQRKGKLEPLDFVSLCSFFNEGSGVKSLSRLCALLTAERKVSLSTEGLNQRFNKNAVDMMKVIFRQLFTRQFLKNKIPDLDAMGFSRIRILDSSSFELPTMYEDEYLGCTKSKSGVKLQLEYELLTGSFLHLEVQNGRSSDQKYGPTLLKTIKKRDLIIRDLGYFNVEELYQIAQKGAYYLTRLKPPTTLFTKKDEDYIKLDLAEVMDEMEEGEYRELVDIYATAKKHYIPRLILYKLTPGQIKKREKKREKTEKKKGVKLSHPTKKLYKLNMFISNIPHQSVPKEEIHLIYSLRWQIEILFKTWKSLFQIHKVKKMKLERFECHLYGTLISLLISSTIAFQAREYLLRKKKKETSEYKSISITMEFIPKLFEAIISSKTSILKILKGIYSQIEKNGKKSHRKKKLTVFDILKVSYERTVGKAAKDSAA</sequence>
<name>A0A5D4R2Y4_9BACI</name>
<dbReference type="RefSeq" id="WP_148976257.1">
    <property type="nucleotide sequence ID" value="NZ_VTER01000010.1"/>
</dbReference>
<dbReference type="GO" id="GO:0003677">
    <property type="term" value="F:DNA binding"/>
    <property type="evidence" value="ECO:0007669"/>
    <property type="project" value="UniProtKB-KW"/>
</dbReference>
<dbReference type="AlphaFoldDB" id="A0A5D4R2Y4"/>
<dbReference type="GO" id="GO:0006313">
    <property type="term" value="P:DNA transposition"/>
    <property type="evidence" value="ECO:0007669"/>
    <property type="project" value="InterPro"/>
</dbReference>
<dbReference type="NCBIfam" id="NF033592">
    <property type="entry name" value="transpos_IS4_1"/>
    <property type="match status" value="1"/>
</dbReference>
<evidence type="ECO:0000256" key="3">
    <source>
        <dbReference type="ARBA" id="ARBA00023125"/>
    </source>
</evidence>
<feature type="domain" description="Transposase IS4-like" evidence="5">
    <location>
        <begin position="101"/>
        <end position="350"/>
    </location>
</feature>
<dbReference type="InterPro" id="IPR012337">
    <property type="entry name" value="RNaseH-like_sf"/>
</dbReference>
<dbReference type="EMBL" id="VTER01000010">
    <property type="protein sequence ID" value="TYS45717.1"/>
    <property type="molecule type" value="Genomic_DNA"/>
</dbReference>
<keyword evidence="2" id="KW-0815">Transposition</keyword>
<proteinExistence type="inferred from homology"/>
<evidence type="ECO:0000256" key="2">
    <source>
        <dbReference type="ARBA" id="ARBA00022578"/>
    </source>
</evidence>
<comment type="caution">
    <text evidence="6">The sequence shown here is derived from an EMBL/GenBank/DDBJ whole genome shotgun (WGS) entry which is preliminary data.</text>
</comment>
<protein>
    <submittedName>
        <fullName evidence="6">IS4 family transposase</fullName>
    </submittedName>
</protein>
<evidence type="ECO:0000256" key="1">
    <source>
        <dbReference type="ARBA" id="ARBA00010075"/>
    </source>
</evidence>
<dbReference type="PANTHER" id="PTHR33258:SF1">
    <property type="entry name" value="TRANSPOSASE INSL FOR INSERTION SEQUENCE ELEMENT IS186A-RELATED"/>
    <property type="match status" value="1"/>
</dbReference>
<evidence type="ECO:0000256" key="4">
    <source>
        <dbReference type="ARBA" id="ARBA00023172"/>
    </source>
</evidence>
<dbReference type="GO" id="GO:0004803">
    <property type="term" value="F:transposase activity"/>
    <property type="evidence" value="ECO:0007669"/>
    <property type="project" value="InterPro"/>
</dbReference>
<gene>
    <name evidence="6" type="ORF">FZD51_19310</name>
</gene>
<dbReference type="Pfam" id="PF01609">
    <property type="entry name" value="DDE_Tnp_1"/>
    <property type="match status" value="1"/>
</dbReference>
<dbReference type="InterPro" id="IPR047952">
    <property type="entry name" value="Transpos_IS4"/>
</dbReference>
<keyword evidence="4" id="KW-0233">DNA recombination</keyword>
<dbReference type="PANTHER" id="PTHR33258">
    <property type="entry name" value="TRANSPOSASE INSL FOR INSERTION SEQUENCE ELEMENT IS186A-RELATED"/>
    <property type="match status" value="1"/>
</dbReference>
<reference evidence="6 7" key="1">
    <citation type="submission" date="2019-08" db="EMBL/GenBank/DDBJ databases">
        <title>Bacillus genomes from the desert of Cuatro Cienegas, Coahuila.</title>
        <authorList>
            <person name="Olmedo-Alvarez G."/>
        </authorList>
    </citation>
    <scope>NUCLEOTIDE SEQUENCE [LARGE SCALE GENOMIC DNA]</scope>
    <source>
        <strain evidence="6 7">CH446_14T</strain>
    </source>
</reference>
<dbReference type="InterPro" id="IPR002559">
    <property type="entry name" value="Transposase_11"/>
</dbReference>
<evidence type="ECO:0000259" key="5">
    <source>
        <dbReference type="Pfam" id="PF01609"/>
    </source>
</evidence>